<protein>
    <submittedName>
        <fullName evidence="3">Uncharacterized protein</fullName>
    </submittedName>
</protein>
<dbReference type="Proteomes" id="UP000634136">
    <property type="component" value="Unassembled WGS sequence"/>
</dbReference>
<feature type="compositionally biased region" description="Basic residues" evidence="1">
    <location>
        <begin position="35"/>
        <end position="45"/>
    </location>
</feature>
<reference evidence="3" key="1">
    <citation type="submission" date="2020-09" db="EMBL/GenBank/DDBJ databases">
        <title>Genome-Enabled Discovery of Anthraquinone Biosynthesis in Senna tora.</title>
        <authorList>
            <person name="Kang S.-H."/>
            <person name="Pandey R.P."/>
            <person name="Lee C.-M."/>
            <person name="Sim J.-S."/>
            <person name="Jeong J.-T."/>
            <person name="Choi B.-S."/>
            <person name="Jung M."/>
            <person name="Ginzburg D."/>
            <person name="Zhao K."/>
            <person name="Won S.Y."/>
            <person name="Oh T.-J."/>
            <person name="Yu Y."/>
            <person name="Kim N.-H."/>
            <person name="Lee O.R."/>
            <person name="Lee T.-H."/>
            <person name="Bashyal P."/>
            <person name="Kim T.-S."/>
            <person name="Lee W.-H."/>
            <person name="Kawkins C."/>
            <person name="Kim C.-K."/>
            <person name="Kim J.S."/>
            <person name="Ahn B.O."/>
            <person name="Rhee S.Y."/>
            <person name="Sohng J.K."/>
        </authorList>
    </citation>
    <scope>NUCLEOTIDE SEQUENCE</scope>
    <source>
        <tissue evidence="3">Leaf</tissue>
    </source>
</reference>
<keyword evidence="2" id="KW-1133">Transmembrane helix</keyword>
<feature type="compositionally biased region" description="Polar residues" evidence="1">
    <location>
        <begin position="1"/>
        <end position="15"/>
    </location>
</feature>
<keyword evidence="2" id="KW-0472">Membrane</keyword>
<feature type="region of interest" description="Disordered" evidence="1">
    <location>
        <begin position="1"/>
        <end position="45"/>
    </location>
</feature>
<name>A0A834TDD2_9FABA</name>
<gene>
    <name evidence="3" type="ORF">G2W53_029083</name>
</gene>
<keyword evidence="2" id="KW-0812">Transmembrane</keyword>
<dbReference type="EMBL" id="JAAIUW010000009">
    <property type="protein sequence ID" value="KAF7815114.1"/>
    <property type="molecule type" value="Genomic_DNA"/>
</dbReference>
<sequence>MAKFRSQSQISTTHFFINPKVDRTPPHCHSPISKSKAKGSSTHHSRTPLIKLICISILLTPISTISASSSLVLPLQLGLL</sequence>
<feature type="transmembrane region" description="Helical" evidence="2">
    <location>
        <begin position="49"/>
        <end position="73"/>
    </location>
</feature>
<proteinExistence type="predicted"/>
<keyword evidence="4" id="KW-1185">Reference proteome</keyword>
<evidence type="ECO:0000313" key="4">
    <source>
        <dbReference type="Proteomes" id="UP000634136"/>
    </source>
</evidence>
<organism evidence="3 4">
    <name type="scientific">Senna tora</name>
    <dbReference type="NCBI Taxonomy" id="362788"/>
    <lineage>
        <taxon>Eukaryota</taxon>
        <taxon>Viridiplantae</taxon>
        <taxon>Streptophyta</taxon>
        <taxon>Embryophyta</taxon>
        <taxon>Tracheophyta</taxon>
        <taxon>Spermatophyta</taxon>
        <taxon>Magnoliopsida</taxon>
        <taxon>eudicotyledons</taxon>
        <taxon>Gunneridae</taxon>
        <taxon>Pentapetalae</taxon>
        <taxon>rosids</taxon>
        <taxon>fabids</taxon>
        <taxon>Fabales</taxon>
        <taxon>Fabaceae</taxon>
        <taxon>Caesalpinioideae</taxon>
        <taxon>Cassia clade</taxon>
        <taxon>Senna</taxon>
    </lineage>
</organism>
<evidence type="ECO:0000313" key="3">
    <source>
        <dbReference type="EMBL" id="KAF7815114.1"/>
    </source>
</evidence>
<accession>A0A834TDD2</accession>
<dbReference type="AlphaFoldDB" id="A0A834TDD2"/>
<evidence type="ECO:0000256" key="1">
    <source>
        <dbReference type="SAM" id="MobiDB-lite"/>
    </source>
</evidence>
<comment type="caution">
    <text evidence="3">The sequence shown here is derived from an EMBL/GenBank/DDBJ whole genome shotgun (WGS) entry which is preliminary data.</text>
</comment>
<evidence type="ECO:0000256" key="2">
    <source>
        <dbReference type="SAM" id="Phobius"/>
    </source>
</evidence>